<dbReference type="Proteomes" id="UP001597520">
    <property type="component" value="Unassembled WGS sequence"/>
</dbReference>
<gene>
    <name evidence="2" type="ORF">ACFSUB_09235</name>
</gene>
<evidence type="ECO:0000313" key="2">
    <source>
        <dbReference type="EMBL" id="MFD2705652.1"/>
    </source>
</evidence>
<reference evidence="3" key="1">
    <citation type="journal article" date="2019" name="Int. J. Syst. Evol. Microbiol.">
        <title>The Global Catalogue of Microorganisms (GCM) 10K type strain sequencing project: providing services to taxonomists for standard genome sequencing and annotation.</title>
        <authorList>
            <consortium name="The Broad Institute Genomics Platform"/>
            <consortium name="The Broad Institute Genome Sequencing Center for Infectious Disease"/>
            <person name="Wu L."/>
            <person name="Ma J."/>
        </authorList>
    </citation>
    <scope>NUCLEOTIDE SEQUENCE [LARGE SCALE GENOMIC DNA]</scope>
    <source>
        <strain evidence="3">KCTC 33792</strain>
    </source>
</reference>
<evidence type="ECO:0000256" key="1">
    <source>
        <dbReference type="SAM" id="MobiDB-lite"/>
    </source>
</evidence>
<sequence length="48" mass="5458">MQKRAETIGKSGESIKKNRKWGRSNREKSGSIDKWGEPIEKRALAAPF</sequence>
<keyword evidence="3" id="KW-1185">Reference proteome</keyword>
<proteinExistence type="predicted"/>
<protein>
    <submittedName>
        <fullName evidence="2">Uncharacterized protein</fullName>
    </submittedName>
</protein>
<evidence type="ECO:0000313" key="3">
    <source>
        <dbReference type="Proteomes" id="UP001597520"/>
    </source>
</evidence>
<feature type="compositionally biased region" description="Basic and acidic residues" evidence="1">
    <location>
        <begin position="24"/>
        <end position="48"/>
    </location>
</feature>
<dbReference type="EMBL" id="JBHUML010000002">
    <property type="protein sequence ID" value="MFD2705652.1"/>
    <property type="molecule type" value="Genomic_DNA"/>
</dbReference>
<name>A0ABW5T389_9BACI</name>
<feature type="region of interest" description="Disordered" evidence="1">
    <location>
        <begin position="1"/>
        <end position="48"/>
    </location>
</feature>
<comment type="caution">
    <text evidence="2">The sequence shown here is derived from an EMBL/GenBank/DDBJ whole genome shotgun (WGS) entry which is preliminary data.</text>
</comment>
<accession>A0ABW5T389</accession>
<organism evidence="2 3">
    <name type="scientific">Salibacterium lacus</name>
    <dbReference type="NCBI Taxonomy" id="1898109"/>
    <lineage>
        <taxon>Bacteria</taxon>
        <taxon>Bacillati</taxon>
        <taxon>Bacillota</taxon>
        <taxon>Bacilli</taxon>
        <taxon>Bacillales</taxon>
        <taxon>Bacillaceae</taxon>
    </lineage>
</organism>
<dbReference type="RefSeq" id="WP_380712903.1">
    <property type="nucleotide sequence ID" value="NZ_JBHUML010000002.1"/>
</dbReference>